<evidence type="ECO:0000313" key="2">
    <source>
        <dbReference type="WBParaSite" id="L893_g3839.t1"/>
    </source>
</evidence>
<keyword evidence="1" id="KW-1185">Reference proteome</keyword>
<reference evidence="2" key="1">
    <citation type="submission" date="2016-11" db="UniProtKB">
        <authorList>
            <consortium name="WormBaseParasite"/>
        </authorList>
    </citation>
    <scope>IDENTIFICATION</scope>
</reference>
<proteinExistence type="predicted"/>
<accession>A0A1I8AAU0</accession>
<dbReference type="WBParaSite" id="L893_g3839.t1">
    <property type="protein sequence ID" value="L893_g3839.t1"/>
    <property type="gene ID" value="L893_g3839"/>
</dbReference>
<evidence type="ECO:0000313" key="1">
    <source>
        <dbReference type="Proteomes" id="UP000095287"/>
    </source>
</evidence>
<organism evidence="1 2">
    <name type="scientific">Steinernema glaseri</name>
    <dbReference type="NCBI Taxonomy" id="37863"/>
    <lineage>
        <taxon>Eukaryota</taxon>
        <taxon>Metazoa</taxon>
        <taxon>Ecdysozoa</taxon>
        <taxon>Nematoda</taxon>
        <taxon>Chromadorea</taxon>
        <taxon>Rhabditida</taxon>
        <taxon>Tylenchina</taxon>
        <taxon>Panagrolaimomorpha</taxon>
        <taxon>Strongyloidoidea</taxon>
        <taxon>Steinernematidae</taxon>
        <taxon>Steinernema</taxon>
    </lineage>
</organism>
<sequence length="86" mass="9596">MHLRPVNVTLHRCYIHNRLAVQETQCILCDHRSNVCGLISVQKSAIQSVPYTFPSFHGTIRIAETLSAVCPIILFLTGCCEGNRSI</sequence>
<name>A0A1I8AAU0_9BILA</name>
<dbReference type="AlphaFoldDB" id="A0A1I8AAU0"/>
<protein>
    <submittedName>
        <fullName evidence="2">Phlebovirus_G2 domain-containing protein</fullName>
    </submittedName>
</protein>
<dbReference type="Proteomes" id="UP000095287">
    <property type="component" value="Unplaced"/>
</dbReference>